<name>A0A9P1M540_9PEZI</name>
<comment type="caution">
    <text evidence="4">The sequence shown here is derived from an EMBL/GenBank/DDBJ whole genome shotgun (WGS) entry which is preliminary data.</text>
</comment>
<evidence type="ECO:0000259" key="3">
    <source>
        <dbReference type="Pfam" id="PF21678"/>
    </source>
</evidence>
<dbReference type="GO" id="GO:0016020">
    <property type="term" value="C:membrane"/>
    <property type="evidence" value="ECO:0007669"/>
    <property type="project" value="InterPro"/>
</dbReference>
<keyword evidence="5" id="KW-1185">Reference proteome</keyword>
<feature type="compositionally biased region" description="Basic and acidic residues" evidence="1">
    <location>
        <begin position="295"/>
        <end position="309"/>
    </location>
</feature>
<feature type="region of interest" description="Disordered" evidence="1">
    <location>
        <begin position="295"/>
        <end position="328"/>
    </location>
</feature>
<keyword evidence="2" id="KW-1133">Transmembrane helix</keyword>
<dbReference type="InterPro" id="IPR048636">
    <property type="entry name" value="Csf1_N"/>
</dbReference>
<evidence type="ECO:0000313" key="4">
    <source>
        <dbReference type="EMBL" id="CAI4210635.1"/>
    </source>
</evidence>
<dbReference type="GO" id="GO:0006113">
    <property type="term" value="P:fermentation"/>
    <property type="evidence" value="ECO:0007669"/>
    <property type="project" value="InterPro"/>
</dbReference>
<dbReference type="Pfam" id="PF21678">
    <property type="entry name" value="Csf1_N"/>
    <property type="match status" value="1"/>
</dbReference>
<keyword evidence="2" id="KW-0812">Transmembrane</keyword>
<feature type="region of interest" description="Disordered" evidence="1">
    <location>
        <begin position="176"/>
        <end position="223"/>
    </location>
</feature>
<dbReference type="PANTHER" id="PTHR32085">
    <property type="entry name" value="PROTEIN CSF1"/>
    <property type="match status" value="1"/>
</dbReference>
<keyword evidence="2" id="KW-0472">Membrane</keyword>
<accession>A0A9P1M540</accession>
<dbReference type="Proteomes" id="UP000838763">
    <property type="component" value="Unassembled WGS sequence"/>
</dbReference>
<dbReference type="EMBL" id="CALLCH030000001">
    <property type="protein sequence ID" value="CAI4210635.1"/>
    <property type="molecule type" value="Genomic_DNA"/>
</dbReference>
<evidence type="ECO:0000256" key="2">
    <source>
        <dbReference type="SAM" id="Phobius"/>
    </source>
</evidence>
<organism evidence="4 5">
    <name type="scientific">Parascedosporium putredinis</name>
    <dbReference type="NCBI Taxonomy" id="1442378"/>
    <lineage>
        <taxon>Eukaryota</taxon>
        <taxon>Fungi</taxon>
        <taxon>Dikarya</taxon>
        <taxon>Ascomycota</taxon>
        <taxon>Pezizomycotina</taxon>
        <taxon>Sordariomycetes</taxon>
        <taxon>Hypocreomycetidae</taxon>
        <taxon>Microascales</taxon>
        <taxon>Microascaceae</taxon>
        <taxon>Parascedosporium</taxon>
    </lineage>
</organism>
<dbReference type="InterPro" id="IPR029636">
    <property type="entry name" value="Csf1"/>
</dbReference>
<protein>
    <recommendedName>
        <fullName evidence="3">Csf1 N-terminal domain-containing protein</fullName>
    </recommendedName>
</protein>
<proteinExistence type="predicted"/>
<gene>
    <name evidence="4" type="ORF">PPNO1_LOCUS436</name>
</gene>
<dbReference type="OrthoDB" id="10051416at2759"/>
<feature type="domain" description="Csf1 N-terminal" evidence="3">
    <location>
        <begin position="33"/>
        <end position="305"/>
    </location>
</feature>
<sequence>MSTDNINAVPLEQDRAFNPIFLVYFLICTALSIFFLLYFNRVFAWFVGHGIRTWTWHRYRIYIDFQALQISFLGGRIFFTGLRYHGINETFHIQNGYVTWNYWLRRVRDIDIGSAGAKPTKPAESVIERRRNTNLPCRINVSLNGLEWFVYNRSPVYDGVLRNLAQDNPIIQAAVQSSMGEKSSGIDTEGVESVSLRHDGRPVGPPRTQDFKERGGSSSDSVTSEDASLPFLLNFFPIHVECRTAALVMGNENTKAVLVVKTEEVSGEVDASETGSQDPYRQLFKFDFRHPVVKMRPNEDYKEDQESRAAKSKGPGREAPPVKKRDFS</sequence>
<evidence type="ECO:0000313" key="5">
    <source>
        <dbReference type="Proteomes" id="UP000838763"/>
    </source>
</evidence>
<reference evidence="4" key="1">
    <citation type="submission" date="2022-11" db="EMBL/GenBank/DDBJ databases">
        <authorList>
            <person name="Scott C."/>
            <person name="Bruce N."/>
        </authorList>
    </citation>
    <scope>NUCLEOTIDE SEQUENCE</scope>
</reference>
<dbReference type="AlphaFoldDB" id="A0A9P1M540"/>
<evidence type="ECO:0000256" key="1">
    <source>
        <dbReference type="SAM" id="MobiDB-lite"/>
    </source>
</evidence>
<dbReference type="PANTHER" id="PTHR32085:SF3">
    <property type="entry name" value="PROTEIN CSF1"/>
    <property type="match status" value="1"/>
</dbReference>
<feature type="transmembrane region" description="Helical" evidence="2">
    <location>
        <begin position="20"/>
        <end position="40"/>
    </location>
</feature>